<evidence type="ECO:0000313" key="2">
    <source>
        <dbReference type="EMBL" id="PIQ89464.1"/>
    </source>
</evidence>
<dbReference type="NCBIfam" id="TIGR02595">
    <property type="entry name" value="PEP_CTERM"/>
    <property type="match status" value="1"/>
</dbReference>
<evidence type="ECO:0000313" key="3">
    <source>
        <dbReference type="Proteomes" id="UP000229641"/>
    </source>
</evidence>
<dbReference type="InterPro" id="IPR013424">
    <property type="entry name" value="Ice-binding_C"/>
</dbReference>
<proteinExistence type="predicted"/>
<evidence type="ECO:0000259" key="1">
    <source>
        <dbReference type="Pfam" id="PF07589"/>
    </source>
</evidence>
<dbReference type="Proteomes" id="UP000229641">
    <property type="component" value="Unassembled WGS sequence"/>
</dbReference>
<dbReference type="AlphaFoldDB" id="A0A2H0M0L8"/>
<name>A0A2H0M0L8_9BACT</name>
<reference evidence="2 3" key="1">
    <citation type="submission" date="2017-09" db="EMBL/GenBank/DDBJ databases">
        <title>Depth-based differentiation of microbial function through sediment-hosted aquifers and enrichment of novel symbionts in the deep terrestrial subsurface.</title>
        <authorList>
            <person name="Probst A.J."/>
            <person name="Ladd B."/>
            <person name="Jarett J.K."/>
            <person name="Geller-Mcgrath D.E."/>
            <person name="Sieber C.M."/>
            <person name="Emerson J.B."/>
            <person name="Anantharaman K."/>
            <person name="Thomas B.C."/>
            <person name="Malmstrom R."/>
            <person name="Stieglmeier M."/>
            <person name="Klingl A."/>
            <person name="Woyke T."/>
            <person name="Ryan C.M."/>
            <person name="Banfield J.F."/>
        </authorList>
    </citation>
    <scope>NUCLEOTIDE SEQUENCE [LARGE SCALE GENOMIC DNA]</scope>
    <source>
        <strain evidence="2">CG11_big_fil_rev_8_21_14_0_20_42_13</strain>
    </source>
</reference>
<sequence length="240" mass="24717">MRKSIIFSVLSIVLTFCIGNFVYAAPVTFFGEDLGGGEAVRLASTPNSNAARANFFTNLLGVGTENFEGFATSTGVPLAVNFGAAGTANLLNSGAIATQASGTNGFGRYPISGSNYWETSSNFSLSFTNPQSAFGFYGIDIGDFSGQLTLTYAGGVLAVPHTVSGPGGSVLYFGFYDTTTPFSTITFSTTTGSDVFGFDDFSIGTRQQVVPGGGAIPEPATMALFGIGLLGLGAAKRKKV</sequence>
<organism evidence="2 3">
    <name type="scientific">Candidatus Ghiorseimicrobium undicola</name>
    <dbReference type="NCBI Taxonomy" id="1974746"/>
    <lineage>
        <taxon>Bacteria</taxon>
        <taxon>Pseudomonadati</taxon>
        <taxon>Candidatus Omnitrophota</taxon>
        <taxon>Candidatus Ghiorseimicrobium</taxon>
    </lineage>
</organism>
<comment type="caution">
    <text evidence="2">The sequence shown here is derived from an EMBL/GenBank/DDBJ whole genome shotgun (WGS) entry which is preliminary data.</text>
</comment>
<protein>
    <submittedName>
        <fullName evidence="2">PEP-CTERM sorting domain-containing protein</fullName>
    </submittedName>
</protein>
<accession>A0A2H0M0L8</accession>
<dbReference type="Pfam" id="PF07589">
    <property type="entry name" value="PEP-CTERM"/>
    <property type="match status" value="1"/>
</dbReference>
<feature type="domain" description="Ice-binding protein C-terminal" evidence="1">
    <location>
        <begin position="215"/>
        <end position="238"/>
    </location>
</feature>
<dbReference type="EMBL" id="PCWA01000037">
    <property type="protein sequence ID" value="PIQ89464.1"/>
    <property type="molecule type" value="Genomic_DNA"/>
</dbReference>
<gene>
    <name evidence="2" type="ORF">COV72_02865</name>
</gene>